<dbReference type="PROSITE" id="PS50850">
    <property type="entry name" value="MFS"/>
    <property type="match status" value="1"/>
</dbReference>
<dbReference type="SUPFAM" id="SSF103473">
    <property type="entry name" value="MFS general substrate transporter"/>
    <property type="match status" value="1"/>
</dbReference>
<evidence type="ECO:0000313" key="9">
    <source>
        <dbReference type="EMBL" id="KRK44573.1"/>
    </source>
</evidence>
<dbReference type="CDD" id="cd17321">
    <property type="entry name" value="MFS_MMR_MDR_like"/>
    <property type="match status" value="1"/>
</dbReference>
<organism evidence="9 10">
    <name type="scientific">Companilactobacillus crustorum JCM 15951</name>
    <dbReference type="NCBI Taxonomy" id="1423737"/>
    <lineage>
        <taxon>Bacteria</taxon>
        <taxon>Bacillati</taxon>
        <taxon>Bacillota</taxon>
        <taxon>Bacilli</taxon>
        <taxon>Lactobacillales</taxon>
        <taxon>Lactobacillaceae</taxon>
        <taxon>Companilactobacillus</taxon>
    </lineage>
</organism>
<comment type="subcellular location">
    <subcellularLocation>
        <location evidence="1">Cell membrane</location>
        <topology evidence="1">Multi-pass membrane protein</topology>
    </subcellularLocation>
</comment>
<dbReference type="InterPro" id="IPR011701">
    <property type="entry name" value="MFS"/>
</dbReference>
<evidence type="ECO:0000313" key="10">
    <source>
        <dbReference type="Proteomes" id="UP000050964"/>
    </source>
</evidence>
<feature type="transmembrane region" description="Helical" evidence="7">
    <location>
        <begin position="67"/>
        <end position="86"/>
    </location>
</feature>
<dbReference type="PANTHER" id="PTHR42718">
    <property type="entry name" value="MAJOR FACILITATOR SUPERFAMILY MULTIDRUG TRANSPORTER MFSC"/>
    <property type="match status" value="1"/>
</dbReference>
<dbReference type="Gene3D" id="1.20.1720.10">
    <property type="entry name" value="Multidrug resistance protein D"/>
    <property type="match status" value="1"/>
</dbReference>
<keyword evidence="3" id="KW-1003">Cell membrane</keyword>
<feature type="transmembrane region" description="Helical" evidence="7">
    <location>
        <begin position="152"/>
        <end position="175"/>
    </location>
</feature>
<name>A0A837RKK4_9LACO</name>
<feature type="transmembrane region" description="Helical" evidence="7">
    <location>
        <begin position="287"/>
        <end position="312"/>
    </location>
</feature>
<keyword evidence="6 7" id="KW-0472">Membrane</keyword>
<evidence type="ECO:0000256" key="3">
    <source>
        <dbReference type="ARBA" id="ARBA00022475"/>
    </source>
</evidence>
<feature type="transmembrane region" description="Helical" evidence="7">
    <location>
        <begin position="247"/>
        <end position="267"/>
    </location>
</feature>
<dbReference type="InterPro" id="IPR020846">
    <property type="entry name" value="MFS_dom"/>
</dbReference>
<dbReference type="GO" id="GO:0005886">
    <property type="term" value="C:plasma membrane"/>
    <property type="evidence" value="ECO:0007669"/>
    <property type="project" value="UniProtKB-SubCell"/>
</dbReference>
<feature type="transmembrane region" description="Helical" evidence="7">
    <location>
        <begin position="219"/>
        <end position="241"/>
    </location>
</feature>
<dbReference type="PRINTS" id="PR01036">
    <property type="entry name" value="TCRTETB"/>
</dbReference>
<proteinExistence type="predicted"/>
<keyword evidence="2" id="KW-0813">Transport</keyword>
<dbReference type="InterPro" id="IPR036259">
    <property type="entry name" value="MFS_trans_sf"/>
</dbReference>
<keyword evidence="5 7" id="KW-1133">Transmembrane helix</keyword>
<keyword evidence="4 7" id="KW-0812">Transmembrane</keyword>
<evidence type="ECO:0000256" key="2">
    <source>
        <dbReference type="ARBA" id="ARBA00022448"/>
    </source>
</evidence>
<feature type="transmembrane region" description="Helical" evidence="7">
    <location>
        <begin position="353"/>
        <end position="371"/>
    </location>
</feature>
<evidence type="ECO:0000256" key="1">
    <source>
        <dbReference type="ARBA" id="ARBA00004651"/>
    </source>
</evidence>
<feature type="transmembrane region" description="Helical" evidence="7">
    <location>
        <begin position="459"/>
        <end position="479"/>
    </location>
</feature>
<evidence type="ECO:0000259" key="8">
    <source>
        <dbReference type="PROSITE" id="PS50850"/>
    </source>
</evidence>
<feature type="transmembrane region" description="Helical" evidence="7">
    <location>
        <begin position="417"/>
        <end position="439"/>
    </location>
</feature>
<sequence>MMGIKYRKGDVRMHSKFMENEFIKQIPILIGLGMFSLLTSISGSSTNLALPKISEDLKITNGQSTWIIQIGLIVSAITFVLFGRLGDSISKTFIFTNGGIIFLVGSLITGMALDFPIIMLGRAIQSLGVAMIMANSLGIVSQYFSNETRGEALAIISMFISIGAISGPALGGIILSFTSWRWIYLFNIPLGIIIIFFSRKQLAVPKVPLKTLSNEIKSINWFGELTFAVGLTLFFLSGVYFQKGLNFFVVGLTFLIIGTVIAFAAFFQDRKFHDSLISNELVKNADYLLSISILLVVMLVNSMSNILLPFYLQSYGGISPFVSGLLLMVQSLTMLIISPISGYISDHWNRYDLTIIGLLVLLISQVGYVMYPRNINLLIVSIPIIVNGIRLGLFLSPNNAIIMGVVDESLSGVAGSLTSFARTLGVTIGISFSSILLFVQLPHVQRITPALGQKFMNAFVSVFVVATVISAVVLVAVIFRRIQNKNAI</sequence>
<dbReference type="EMBL" id="AZDB01000001">
    <property type="protein sequence ID" value="KRK44573.1"/>
    <property type="molecule type" value="Genomic_DNA"/>
</dbReference>
<dbReference type="Gene3D" id="1.20.1250.20">
    <property type="entry name" value="MFS general substrate transporter like domains"/>
    <property type="match status" value="1"/>
</dbReference>
<feature type="transmembrane region" description="Helical" evidence="7">
    <location>
        <begin position="93"/>
        <end position="113"/>
    </location>
</feature>
<evidence type="ECO:0000256" key="5">
    <source>
        <dbReference type="ARBA" id="ARBA00022989"/>
    </source>
</evidence>
<feature type="transmembrane region" description="Helical" evidence="7">
    <location>
        <begin position="181"/>
        <end position="198"/>
    </location>
</feature>
<dbReference type="Proteomes" id="UP000050964">
    <property type="component" value="Unassembled WGS sequence"/>
</dbReference>
<dbReference type="GO" id="GO:0022857">
    <property type="term" value="F:transmembrane transporter activity"/>
    <property type="evidence" value="ECO:0007669"/>
    <property type="project" value="InterPro"/>
</dbReference>
<dbReference type="AlphaFoldDB" id="A0A837RKK4"/>
<evidence type="ECO:0000256" key="7">
    <source>
        <dbReference type="SAM" id="Phobius"/>
    </source>
</evidence>
<feature type="transmembrane region" description="Helical" evidence="7">
    <location>
        <begin position="377"/>
        <end position="396"/>
    </location>
</feature>
<evidence type="ECO:0000256" key="4">
    <source>
        <dbReference type="ARBA" id="ARBA00022692"/>
    </source>
</evidence>
<dbReference type="Pfam" id="PF07690">
    <property type="entry name" value="MFS_1"/>
    <property type="match status" value="1"/>
</dbReference>
<feature type="domain" description="Major facilitator superfamily (MFS) profile" evidence="8">
    <location>
        <begin position="28"/>
        <end position="485"/>
    </location>
</feature>
<evidence type="ECO:0000256" key="6">
    <source>
        <dbReference type="ARBA" id="ARBA00023136"/>
    </source>
</evidence>
<comment type="caution">
    <text evidence="9">The sequence shown here is derived from an EMBL/GenBank/DDBJ whole genome shotgun (WGS) entry which is preliminary data.</text>
</comment>
<protein>
    <submittedName>
        <fullName evidence="9">MFS superfamily transporter</fullName>
    </submittedName>
</protein>
<gene>
    <name evidence="9" type="ORF">FD26_GL000109</name>
</gene>
<accession>A0A837RKK4</accession>
<feature type="transmembrane region" description="Helical" evidence="7">
    <location>
        <begin position="119"/>
        <end position="140"/>
    </location>
</feature>
<dbReference type="PANTHER" id="PTHR42718:SF46">
    <property type="entry name" value="BLR6921 PROTEIN"/>
    <property type="match status" value="1"/>
</dbReference>
<reference evidence="9 10" key="1">
    <citation type="journal article" date="2015" name="Genome Announc.">
        <title>Expanding the biotechnology potential of lactobacilli through comparative genomics of 213 strains and associated genera.</title>
        <authorList>
            <person name="Sun Z."/>
            <person name="Harris H.M."/>
            <person name="McCann A."/>
            <person name="Guo C."/>
            <person name="Argimon S."/>
            <person name="Zhang W."/>
            <person name="Yang X."/>
            <person name="Jeffery I.B."/>
            <person name="Cooney J.C."/>
            <person name="Kagawa T.F."/>
            <person name="Liu W."/>
            <person name="Song Y."/>
            <person name="Salvetti E."/>
            <person name="Wrobel A."/>
            <person name="Rasinkangas P."/>
            <person name="Parkhill J."/>
            <person name="Rea M.C."/>
            <person name="O'Sullivan O."/>
            <person name="Ritari J."/>
            <person name="Douillard F.P."/>
            <person name="Paul Ross R."/>
            <person name="Yang R."/>
            <person name="Briner A.E."/>
            <person name="Felis G.E."/>
            <person name="de Vos W.M."/>
            <person name="Barrangou R."/>
            <person name="Klaenhammer T.R."/>
            <person name="Caufield P.W."/>
            <person name="Cui Y."/>
            <person name="Zhang H."/>
            <person name="O'Toole P.W."/>
        </authorList>
    </citation>
    <scope>NUCLEOTIDE SEQUENCE [LARGE SCALE GENOMIC DNA]</scope>
    <source>
        <strain evidence="9 10">JCM 15951</strain>
    </source>
</reference>
<feature type="transmembrane region" description="Helical" evidence="7">
    <location>
        <begin position="318"/>
        <end position="341"/>
    </location>
</feature>